<dbReference type="PROSITE" id="PS51257">
    <property type="entry name" value="PROKAR_LIPOPROTEIN"/>
    <property type="match status" value="1"/>
</dbReference>
<feature type="chain" id="PRO_5040333099" evidence="2">
    <location>
        <begin position="24"/>
        <end position="72"/>
    </location>
</feature>
<accession>A0A9N7G8T3</accession>
<keyword evidence="4" id="KW-1185">Reference proteome</keyword>
<dbReference type="Proteomes" id="UP000031910">
    <property type="component" value="Chromosome"/>
</dbReference>
<keyword evidence="2" id="KW-0732">Signal</keyword>
<dbReference type="RefSeq" id="WP_196295808.1">
    <property type="nucleotide sequence ID" value="NZ_CP006959.1"/>
</dbReference>
<sequence length="72" mass="7563">MKGLLKLLSLVGLSTVVTSSVVACDKKSDKPSNSDQDTDNSKPDNNQNGDGNQDGNKPDGNQDGNSSELKKN</sequence>
<feature type="signal peptide" evidence="2">
    <location>
        <begin position="1"/>
        <end position="23"/>
    </location>
</feature>
<evidence type="ECO:0000256" key="1">
    <source>
        <dbReference type="SAM" id="MobiDB-lite"/>
    </source>
</evidence>
<gene>
    <name evidence="3" type="ORF">MCCG_0657</name>
</gene>
<protein>
    <submittedName>
        <fullName evidence="3">Prolipoprotein</fullName>
    </submittedName>
</protein>
<reference evidence="3 4" key="1">
    <citation type="submission" date="2013-12" db="EMBL/GenBank/DDBJ databases">
        <authorList>
            <person name="Wang R."/>
            <person name="Li Y."/>
            <person name="Zheng H."/>
            <person name="Xin J."/>
        </authorList>
    </citation>
    <scope>NUCLEOTIDE SEQUENCE [LARGE SCALE GENOMIC DNA]</scope>
    <source>
        <strain evidence="3 4">87001</strain>
    </source>
</reference>
<evidence type="ECO:0000256" key="2">
    <source>
        <dbReference type="SAM" id="SignalP"/>
    </source>
</evidence>
<proteinExistence type="predicted"/>
<evidence type="ECO:0000313" key="4">
    <source>
        <dbReference type="Proteomes" id="UP000031910"/>
    </source>
</evidence>
<evidence type="ECO:0000313" key="3">
    <source>
        <dbReference type="EMBL" id="AJK51605.1"/>
    </source>
</evidence>
<dbReference type="KEGG" id="mcai:MCCG_0657"/>
<organism evidence="3 4">
    <name type="scientific">Mycoplasma capricolum subsp. capripneumoniae 87001</name>
    <dbReference type="NCBI Taxonomy" id="1124992"/>
    <lineage>
        <taxon>Bacteria</taxon>
        <taxon>Bacillati</taxon>
        <taxon>Mycoplasmatota</taxon>
        <taxon>Mollicutes</taxon>
        <taxon>Mycoplasmataceae</taxon>
        <taxon>Mycoplasma</taxon>
    </lineage>
</organism>
<feature type="region of interest" description="Disordered" evidence="1">
    <location>
        <begin position="23"/>
        <end position="72"/>
    </location>
</feature>
<dbReference type="AlphaFoldDB" id="A0A9N7G8T3"/>
<feature type="compositionally biased region" description="Low complexity" evidence="1">
    <location>
        <begin position="43"/>
        <end position="65"/>
    </location>
</feature>
<name>A0A9N7G8T3_MYCCC</name>
<dbReference type="EMBL" id="CP006959">
    <property type="protein sequence ID" value="AJK51605.1"/>
    <property type="molecule type" value="Genomic_DNA"/>
</dbReference>